<keyword evidence="1" id="KW-0233">DNA recombination</keyword>
<dbReference type="EMBL" id="ML213504">
    <property type="protein sequence ID" value="TFK55687.1"/>
    <property type="molecule type" value="Genomic_DNA"/>
</dbReference>
<dbReference type="InterPro" id="IPR013762">
    <property type="entry name" value="Integrase-like_cat_sf"/>
</dbReference>
<evidence type="ECO:0008006" key="4">
    <source>
        <dbReference type="Google" id="ProtNLM"/>
    </source>
</evidence>
<dbReference type="OrthoDB" id="3254696at2759"/>
<proteinExistence type="predicted"/>
<dbReference type="GO" id="GO:0003677">
    <property type="term" value="F:DNA binding"/>
    <property type="evidence" value="ECO:0007669"/>
    <property type="project" value="InterPro"/>
</dbReference>
<protein>
    <recommendedName>
        <fullName evidence="4">DNA breaking-rejoining enzyme</fullName>
    </recommendedName>
</protein>
<dbReference type="SUPFAM" id="SSF47823">
    <property type="entry name" value="lambda integrase-like, N-terminal domain"/>
    <property type="match status" value="1"/>
</dbReference>
<name>A0A5C3NFI8_9AGAM</name>
<feature type="non-terminal residue" evidence="2">
    <location>
        <position position="305"/>
    </location>
</feature>
<dbReference type="InterPro" id="IPR011010">
    <property type="entry name" value="DNA_brk_join_enz"/>
</dbReference>
<feature type="non-terminal residue" evidence="2">
    <location>
        <position position="1"/>
    </location>
</feature>
<evidence type="ECO:0000313" key="2">
    <source>
        <dbReference type="EMBL" id="TFK55687.1"/>
    </source>
</evidence>
<evidence type="ECO:0000313" key="3">
    <source>
        <dbReference type="Proteomes" id="UP000305948"/>
    </source>
</evidence>
<reference evidence="2 3" key="1">
    <citation type="journal article" date="2019" name="Nat. Ecol. Evol.">
        <title>Megaphylogeny resolves global patterns of mushroom evolution.</title>
        <authorList>
            <person name="Varga T."/>
            <person name="Krizsan K."/>
            <person name="Foldi C."/>
            <person name="Dima B."/>
            <person name="Sanchez-Garcia M."/>
            <person name="Sanchez-Ramirez S."/>
            <person name="Szollosi G.J."/>
            <person name="Szarkandi J.G."/>
            <person name="Papp V."/>
            <person name="Albert L."/>
            <person name="Andreopoulos W."/>
            <person name="Angelini C."/>
            <person name="Antonin V."/>
            <person name="Barry K.W."/>
            <person name="Bougher N.L."/>
            <person name="Buchanan P."/>
            <person name="Buyck B."/>
            <person name="Bense V."/>
            <person name="Catcheside P."/>
            <person name="Chovatia M."/>
            <person name="Cooper J."/>
            <person name="Damon W."/>
            <person name="Desjardin D."/>
            <person name="Finy P."/>
            <person name="Geml J."/>
            <person name="Haridas S."/>
            <person name="Hughes K."/>
            <person name="Justo A."/>
            <person name="Karasinski D."/>
            <person name="Kautmanova I."/>
            <person name="Kiss B."/>
            <person name="Kocsube S."/>
            <person name="Kotiranta H."/>
            <person name="LaButti K.M."/>
            <person name="Lechner B.E."/>
            <person name="Liimatainen K."/>
            <person name="Lipzen A."/>
            <person name="Lukacs Z."/>
            <person name="Mihaltcheva S."/>
            <person name="Morgado L.N."/>
            <person name="Niskanen T."/>
            <person name="Noordeloos M.E."/>
            <person name="Ohm R.A."/>
            <person name="Ortiz-Santana B."/>
            <person name="Ovrebo C."/>
            <person name="Racz N."/>
            <person name="Riley R."/>
            <person name="Savchenko A."/>
            <person name="Shiryaev A."/>
            <person name="Soop K."/>
            <person name="Spirin V."/>
            <person name="Szebenyi C."/>
            <person name="Tomsovsky M."/>
            <person name="Tulloss R.E."/>
            <person name="Uehling J."/>
            <person name="Grigoriev I.V."/>
            <person name="Vagvolgyi C."/>
            <person name="Papp T."/>
            <person name="Martin F.M."/>
            <person name="Miettinen O."/>
            <person name="Hibbett D.S."/>
            <person name="Nagy L.G."/>
        </authorList>
    </citation>
    <scope>NUCLEOTIDE SEQUENCE [LARGE SCALE GENOMIC DNA]</scope>
    <source>
        <strain evidence="2 3">OMC1185</strain>
    </source>
</reference>
<dbReference type="PANTHER" id="PTHR34605:SF3">
    <property type="entry name" value="P CELL-TYPE AGGLUTINATION PROTEIN MAP4-LIKE-RELATED"/>
    <property type="match status" value="1"/>
</dbReference>
<dbReference type="SUPFAM" id="SSF56349">
    <property type="entry name" value="DNA breaking-rejoining enzymes"/>
    <property type="match status" value="1"/>
</dbReference>
<dbReference type="InterPro" id="IPR052925">
    <property type="entry name" value="Phage_Integrase-like_Recomb"/>
</dbReference>
<dbReference type="GO" id="GO:0015074">
    <property type="term" value="P:DNA integration"/>
    <property type="evidence" value="ECO:0007669"/>
    <property type="project" value="InterPro"/>
</dbReference>
<organism evidence="2 3">
    <name type="scientific">Heliocybe sulcata</name>
    <dbReference type="NCBI Taxonomy" id="5364"/>
    <lineage>
        <taxon>Eukaryota</taxon>
        <taxon>Fungi</taxon>
        <taxon>Dikarya</taxon>
        <taxon>Basidiomycota</taxon>
        <taxon>Agaricomycotina</taxon>
        <taxon>Agaricomycetes</taxon>
        <taxon>Gloeophyllales</taxon>
        <taxon>Gloeophyllaceae</taxon>
        <taxon>Heliocybe</taxon>
    </lineage>
</organism>
<evidence type="ECO:0000256" key="1">
    <source>
        <dbReference type="ARBA" id="ARBA00023172"/>
    </source>
</evidence>
<accession>A0A5C3NFI8</accession>
<dbReference type="PANTHER" id="PTHR34605">
    <property type="entry name" value="PHAGE_INTEGRASE DOMAIN-CONTAINING PROTEIN"/>
    <property type="match status" value="1"/>
</dbReference>
<gene>
    <name evidence="2" type="ORF">OE88DRAFT_1616024</name>
</gene>
<dbReference type="GO" id="GO:0006310">
    <property type="term" value="P:DNA recombination"/>
    <property type="evidence" value="ECO:0007669"/>
    <property type="project" value="UniProtKB-KW"/>
</dbReference>
<dbReference type="Proteomes" id="UP000305948">
    <property type="component" value="Unassembled WGS sequence"/>
</dbReference>
<dbReference type="Gene3D" id="1.10.443.10">
    <property type="entry name" value="Intergrase catalytic core"/>
    <property type="match status" value="1"/>
</dbReference>
<keyword evidence="3" id="KW-1185">Reference proteome</keyword>
<dbReference type="AlphaFoldDB" id="A0A5C3NFI8"/>
<dbReference type="STRING" id="5364.A0A5C3NFI8"/>
<sequence>YGSGLRKFHLFCNIFSVPESARLPASFQLLHSFVLWAVTDPDPSEPVFADGTPFEPVSAQVARKYLAAIRAWHIAQGWPPPLTPADHDRINWSLHGLQNIEASRRTRPPRPPVTLAMLRSLKDSLNLKDPFDACIWAMASCAFFGLMRFGEVSVTTRAAFDGNHHAKRCDVQFSTNLRDQPYARIWLPSAKTANPGEGQAVLVNEQDDVCPIYSLRNLAAVVPARAHDPLFSWRDSRGDVRPMVKQRALERINRIFIANGWGTTFGHSFRIGGASFFLAKGVDPEIVRLAGCWKSLAYQTYIRAF</sequence>